<organism evidence="1 2">
    <name type="scientific">Aureobasidium pullulans</name>
    <name type="common">Black yeast</name>
    <name type="synonym">Pullularia pullulans</name>
    <dbReference type="NCBI Taxonomy" id="5580"/>
    <lineage>
        <taxon>Eukaryota</taxon>
        <taxon>Fungi</taxon>
        <taxon>Dikarya</taxon>
        <taxon>Ascomycota</taxon>
        <taxon>Pezizomycotina</taxon>
        <taxon>Dothideomycetes</taxon>
        <taxon>Dothideomycetidae</taxon>
        <taxon>Dothideales</taxon>
        <taxon>Saccotheciaceae</taxon>
        <taxon>Aureobasidium</taxon>
    </lineage>
</organism>
<proteinExistence type="predicted"/>
<reference evidence="1 2" key="1">
    <citation type="submission" date="2023-11" db="EMBL/GenBank/DDBJ databases">
        <title>Draft genome sequence and annotation of the polyextremotolerant black yeast-like fungus Aureobasidium pullulans NRRL 62042.</title>
        <authorList>
            <person name="Dielentheis-Frenken M.R.E."/>
            <person name="Wibberg D."/>
            <person name="Blank L.M."/>
            <person name="Tiso T."/>
        </authorList>
    </citation>
    <scope>NUCLEOTIDE SEQUENCE [LARGE SCALE GENOMIC DNA]</scope>
    <source>
        <strain evidence="1 2">NRRL 62042</strain>
    </source>
</reference>
<gene>
    <name evidence="1" type="ORF">QM012_003799</name>
</gene>
<dbReference type="EMBL" id="JASGXD010000017">
    <property type="protein sequence ID" value="KAK6000553.1"/>
    <property type="molecule type" value="Genomic_DNA"/>
</dbReference>
<accession>A0ABR0T7Z2</accession>
<protein>
    <submittedName>
        <fullName evidence="1">Uncharacterized protein</fullName>
    </submittedName>
</protein>
<comment type="caution">
    <text evidence="1">The sequence shown here is derived from an EMBL/GenBank/DDBJ whole genome shotgun (WGS) entry which is preliminary data.</text>
</comment>
<name>A0ABR0T7Z2_AURPU</name>
<sequence length="100" mass="11702">MIDFWRNGKPEEAESLAHQLLSFGNLPVLYRAYSHIVLAQGLEDCLFHAQKAVDKAQWGLEKYGDDKCLTLPSKYLQKPKRLKPSLPKRMMKMKQSRRKR</sequence>
<keyword evidence="2" id="KW-1185">Reference proteome</keyword>
<evidence type="ECO:0000313" key="2">
    <source>
        <dbReference type="Proteomes" id="UP001341245"/>
    </source>
</evidence>
<dbReference type="Proteomes" id="UP001341245">
    <property type="component" value="Unassembled WGS sequence"/>
</dbReference>
<evidence type="ECO:0000313" key="1">
    <source>
        <dbReference type="EMBL" id="KAK6000553.1"/>
    </source>
</evidence>